<dbReference type="InterPro" id="IPR040009">
    <property type="entry name" value="Mtf2/C5D6.12-like"/>
</dbReference>
<dbReference type="PANTHER" id="PTHR39468:SF1">
    <property type="entry name" value="MTF2-LIKE C-TERMINAL DOMAIN-CONTAINING PROTEIN"/>
    <property type="match status" value="1"/>
</dbReference>
<keyword evidence="4" id="KW-1185">Reference proteome</keyword>
<protein>
    <recommendedName>
        <fullName evidence="2">Mtf2-like C-terminal domain-containing protein</fullName>
    </recommendedName>
</protein>
<feature type="region of interest" description="Disordered" evidence="1">
    <location>
        <begin position="367"/>
        <end position="424"/>
    </location>
</feature>
<accession>A0A5C3QSC3</accession>
<evidence type="ECO:0000313" key="4">
    <source>
        <dbReference type="Proteomes" id="UP000305067"/>
    </source>
</evidence>
<feature type="domain" description="Mtf2-like C-terminal" evidence="2">
    <location>
        <begin position="170"/>
        <end position="351"/>
    </location>
</feature>
<organism evidence="3 4">
    <name type="scientific">Pterulicium gracile</name>
    <dbReference type="NCBI Taxonomy" id="1884261"/>
    <lineage>
        <taxon>Eukaryota</taxon>
        <taxon>Fungi</taxon>
        <taxon>Dikarya</taxon>
        <taxon>Basidiomycota</taxon>
        <taxon>Agaricomycotina</taxon>
        <taxon>Agaricomycetes</taxon>
        <taxon>Agaricomycetidae</taxon>
        <taxon>Agaricales</taxon>
        <taxon>Pleurotineae</taxon>
        <taxon>Pterulaceae</taxon>
        <taxon>Pterulicium</taxon>
    </lineage>
</organism>
<dbReference type="Pfam" id="PF19189">
    <property type="entry name" value="Mtf2"/>
    <property type="match status" value="1"/>
</dbReference>
<dbReference type="PANTHER" id="PTHR39468">
    <property type="entry name" value="CHROMOSOME 7, WHOLE GENOME SHOTGUN SEQUENCE"/>
    <property type="match status" value="1"/>
</dbReference>
<gene>
    <name evidence="3" type="ORF">BDV98DRAFT_525139</name>
</gene>
<name>A0A5C3QSC3_9AGAR</name>
<feature type="compositionally biased region" description="Low complexity" evidence="1">
    <location>
        <begin position="74"/>
        <end position="96"/>
    </location>
</feature>
<dbReference type="GO" id="GO:0005739">
    <property type="term" value="C:mitochondrion"/>
    <property type="evidence" value="ECO:0007669"/>
    <property type="project" value="InterPro"/>
</dbReference>
<dbReference type="InterPro" id="IPR043837">
    <property type="entry name" value="Mtf2-like_C"/>
</dbReference>
<proteinExistence type="predicted"/>
<feature type="region of interest" description="Disordered" evidence="1">
    <location>
        <begin position="69"/>
        <end position="103"/>
    </location>
</feature>
<dbReference type="STRING" id="1884261.A0A5C3QSC3"/>
<dbReference type="OrthoDB" id="2444174at2759"/>
<evidence type="ECO:0000259" key="2">
    <source>
        <dbReference type="Pfam" id="PF19189"/>
    </source>
</evidence>
<reference evidence="3 4" key="1">
    <citation type="journal article" date="2019" name="Nat. Ecol. Evol.">
        <title>Megaphylogeny resolves global patterns of mushroom evolution.</title>
        <authorList>
            <person name="Varga T."/>
            <person name="Krizsan K."/>
            <person name="Foldi C."/>
            <person name="Dima B."/>
            <person name="Sanchez-Garcia M."/>
            <person name="Sanchez-Ramirez S."/>
            <person name="Szollosi G.J."/>
            <person name="Szarkandi J.G."/>
            <person name="Papp V."/>
            <person name="Albert L."/>
            <person name="Andreopoulos W."/>
            <person name="Angelini C."/>
            <person name="Antonin V."/>
            <person name="Barry K.W."/>
            <person name="Bougher N.L."/>
            <person name="Buchanan P."/>
            <person name="Buyck B."/>
            <person name="Bense V."/>
            <person name="Catcheside P."/>
            <person name="Chovatia M."/>
            <person name="Cooper J."/>
            <person name="Damon W."/>
            <person name="Desjardin D."/>
            <person name="Finy P."/>
            <person name="Geml J."/>
            <person name="Haridas S."/>
            <person name="Hughes K."/>
            <person name="Justo A."/>
            <person name="Karasinski D."/>
            <person name="Kautmanova I."/>
            <person name="Kiss B."/>
            <person name="Kocsube S."/>
            <person name="Kotiranta H."/>
            <person name="LaButti K.M."/>
            <person name="Lechner B.E."/>
            <person name="Liimatainen K."/>
            <person name="Lipzen A."/>
            <person name="Lukacs Z."/>
            <person name="Mihaltcheva S."/>
            <person name="Morgado L.N."/>
            <person name="Niskanen T."/>
            <person name="Noordeloos M.E."/>
            <person name="Ohm R.A."/>
            <person name="Ortiz-Santana B."/>
            <person name="Ovrebo C."/>
            <person name="Racz N."/>
            <person name="Riley R."/>
            <person name="Savchenko A."/>
            <person name="Shiryaev A."/>
            <person name="Soop K."/>
            <person name="Spirin V."/>
            <person name="Szebenyi C."/>
            <person name="Tomsovsky M."/>
            <person name="Tulloss R.E."/>
            <person name="Uehling J."/>
            <person name="Grigoriev I.V."/>
            <person name="Vagvolgyi C."/>
            <person name="Papp T."/>
            <person name="Martin F.M."/>
            <person name="Miettinen O."/>
            <person name="Hibbett D.S."/>
            <person name="Nagy L.G."/>
        </authorList>
    </citation>
    <scope>NUCLEOTIDE SEQUENCE [LARGE SCALE GENOMIC DNA]</scope>
    <source>
        <strain evidence="3 4">CBS 309.79</strain>
    </source>
</reference>
<dbReference type="AlphaFoldDB" id="A0A5C3QSC3"/>
<dbReference type="Proteomes" id="UP000305067">
    <property type="component" value="Unassembled WGS sequence"/>
</dbReference>
<dbReference type="EMBL" id="ML178818">
    <property type="protein sequence ID" value="TFL04782.1"/>
    <property type="molecule type" value="Genomic_DNA"/>
</dbReference>
<evidence type="ECO:0000313" key="3">
    <source>
        <dbReference type="EMBL" id="TFL04782.1"/>
    </source>
</evidence>
<evidence type="ECO:0000256" key="1">
    <source>
        <dbReference type="SAM" id="MobiDB-lite"/>
    </source>
</evidence>
<sequence length="424" mass="47662">MLSRSVSKCSFAAARSYLRAKAPVAIAADSVVHPKKRHYSATTSRASSSSQKSIFSPDASAWDHVFNGIDDAAPRGSTPRMRPMPTPTGQTGSTSGVNQKRTRSQAMTAQEIVAFDHMFDMIFNAIQKDDASKKPAASTGVGAMAKDELDALYGKLRKNSKRMKWTSEEEEVLDRKKEEINLCDTDQQLLDWAMREVFAESQMYTENAHKHMEAMAANKGSSSSTAELPTLQPPTYPNVVALLMRTFRDKYHDPHLALSIFDHAKNLSIPSYVFGCSTLAYNELLQTRWQCFRDLRAVHDALEEMTVNGVEPDRATVRLLDTVRRDVGERHKHSWVEQCEIGSGEAWKLVAKIDAFISRMSAKSPSLMSPEATRISQSPYSKPRLDDWKGSEEDDDSWQFGDWDLPTRRTTQQRTSAPRRKVSF</sequence>